<organism evidence="6 7">
    <name type="scientific">Balaenoptera physalus</name>
    <name type="common">Fin whale</name>
    <name type="synonym">Balaena physalus</name>
    <dbReference type="NCBI Taxonomy" id="9770"/>
    <lineage>
        <taxon>Eukaryota</taxon>
        <taxon>Metazoa</taxon>
        <taxon>Chordata</taxon>
        <taxon>Craniata</taxon>
        <taxon>Vertebrata</taxon>
        <taxon>Euteleostomi</taxon>
        <taxon>Mammalia</taxon>
        <taxon>Eutheria</taxon>
        <taxon>Laurasiatheria</taxon>
        <taxon>Artiodactyla</taxon>
        <taxon>Whippomorpha</taxon>
        <taxon>Cetacea</taxon>
        <taxon>Mysticeti</taxon>
        <taxon>Balaenopteridae</taxon>
        <taxon>Balaenoptera</taxon>
    </lineage>
</organism>
<comment type="similarity">
    <text evidence="1">Belongs to the SEC6 family.</text>
</comment>
<feature type="compositionally biased region" description="Basic and acidic residues" evidence="4">
    <location>
        <begin position="61"/>
        <end position="74"/>
    </location>
</feature>
<feature type="signal peptide" evidence="5">
    <location>
        <begin position="1"/>
        <end position="27"/>
    </location>
</feature>
<gene>
    <name evidence="6" type="ORF">E2I00_006865</name>
</gene>
<accession>A0A643BTT3</accession>
<dbReference type="GO" id="GO:0000145">
    <property type="term" value="C:exocyst"/>
    <property type="evidence" value="ECO:0007669"/>
    <property type="project" value="InterPro"/>
</dbReference>
<evidence type="ECO:0000256" key="5">
    <source>
        <dbReference type="SAM" id="SignalP"/>
    </source>
</evidence>
<evidence type="ECO:0000256" key="1">
    <source>
        <dbReference type="ARBA" id="ARBA00009447"/>
    </source>
</evidence>
<keyword evidence="5" id="KW-0732">Signal</keyword>
<evidence type="ECO:0000313" key="6">
    <source>
        <dbReference type="EMBL" id="KAB0391068.1"/>
    </source>
</evidence>
<sequence length="726" mass="78037">MGFCVCSWGLGTPQGFLSLLFAPSSAAAKMPSPQTVASGPELHSPREPVAPQIPAQGTRRASSEDASSAHREGLRPGLGTFRRAFSKASQRALGCAPQEDPGLLRRSSRFFFRSLRHALDDGPAADQTQATTGPGVAHSREVPSKAMDGVRRQSSTGAGPAELEGEGFLSTKQGRKLRPERGVVIPKDIGHLGLSLLEQAFRCSSGAPQSGSGCVGLGPTGLAGASPSLPLFSPDLAKDKSVADLITERKLLAAFEQLRDLETRLVAEKASRTFEQDPTGFARRAMDVCLHYDGLAAEIGAIVLETLGPDGGSRGSRCPIRVPLRPSGSTLPSSPDFLGSQDLALPSEPLPPLLAPDAWACAPAGWPLSPRARDGAREVGDLLPGRVSPRPLPYPAQTKIVSCFDGILQLEQSRWAAAEAPDVLQGHYHTPLSIDVHMLVAEHVKAAGAISAELEATTLQICARALGLFLPRFEKAFLESGAVSEPNLCANINACEEFRFPGSLEELEKPLVAATCAFQKRLLQGLQGDVQPLFKVLCTKAWLTQDVLQPLLDKVVAFAGHLEHVVRPRAQETLQEVHRYVVREYLAQALRPRERFRGVERVSGSQKMGLDAQAIGNTFQDLGSEATWLGRAIPCVADILGETYKDDIRRHLETLIGSYPDIRRDHVLAILALRRLGRHRNQHLLTHAQDLLRAAAKARGPGAAGGHVLFEEIEVPPSMDVLITCI</sequence>
<dbReference type="GO" id="GO:0006887">
    <property type="term" value="P:exocytosis"/>
    <property type="evidence" value="ECO:0007669"/>
    <property type="project" value="InterPro"/>
</dbReference>
<feature type="compositionally biased region" description="Basic and acidic residues" evidence="4">
    <location>
        <begin position="138"/>
        <end position="151"/>
    </location>
</feature>
<evidence type="ECO:0000313" key="7">
    <source>
        <dbReference type="Proteomes" id="UP000437017"/>
    </source>
</evidence>
<proteinExistence type="inferred from homology"/>
<reference evidence="6 7" key="1">
    <citation type="journal article" date="2019" name="PLoS ONE">
        <title>Genomic analyses reveal an absence of contemporary introgressive admixture between fin whales and blue whales, despite known hybrids.</title>
        <authorList>
            <person name="Westbury M.V."/>
            <person name="Petersen B."/>
            <person name="Lorenzen E.D."/>
        </authorList>
    </citation>
    <scope>NUCLEOTIDE SEQUENCE [LARGE SCALE GENOMIC DNA]</scope>
    <source>
        <strain evidence="6">FinWhale-01</strain>
    </source>
</reference>
<dbReference type="FunFam" id="1.10.357.70:FF:000006">
    <property type="entry name" value="Exocyst complex component 3 like 4"/>
    <property type="match status" value="1"/>
</dbReference>
<feature type="region of interest" description="Disordered" evidence="4">
    <location>
        <begin position="121"/>
        <end position="174"/>
    </location>
</feature>
<dbReference type="OrthoDB" id="190098at2759"/>
<dbReference type="InterPro" id="IPR010326">
    <property type="entry name" value="EXOC3/Sec6"/>
</dbReference>
<name>A0A643BTT3_BALPH</name>
<dbReference type="GO" id="GO:0000149">
    <property type="term" value="F:SNARE binding"/>
    <property type="evidence" value="ECO:0007669"/>
    <property type="project" value="TreeGrafter"/>
</dbReference>
<keyword evidence="2" id="KW-0597">Phosphoprotein</keyword>
<dbReference type="InterPro" id="IPR042532">
    <property type="entry name" value="EXOC3/Sec6_C"/>
</dbReference>
<evidence type="ECO:0000256" key="4">
    <source>
        <dbReference type="SAM" id="MobiDB-lite"/>
    </source>
</evidence>
<evidence type="ECO:0000256" key="2">
    <source>
        <dbReference type="ARBA" id="ARBA00022553"/>
    </source>
</evidence>
<dbReference type="PANTHER" id="PTHR21292">
    <property type="entry name" value="EXOCYST COMPLEX COMPONENT SEC6-RELATED"/>
    <property type="match status" value="1"/>
</dbReference>
<dbReference type="EMBL" id="SGJD01004833">
    <property type="protein sequence ID" value="KAB0391068.1"/>
    <property type="molecule type" value="Genomic_DNA"/>
</dbReference>
<protein>
    <recommendedName>
        <fullName evidence="3">Exocyst complex component 3-like protein 4</fullName>
    </recommendedName>
</protein>
<dbReference type="AlphaFoldDB" id="A0A643BTT3"/>
<comment type="caution">
    <text evidence="6">The sequence shown here is derived from an EMBL/GenBank/DDBJ whole genome shotgun (WGS) entry which is preliminary data.</text>
</comment>
<dbReference type="Gene3D" id="1.10.357.70">
    <property type="entry name" value="Exocyst complex component Sec6, C-terminal domain"/>
    <property type="match status" value="1"/>
</dbReference>
<dbReference type="GO" id="GO:0051601">
    <property type="term" value="P:exocyst localization"/>
    <property type="evidence" value="ECO:0007669"/>
    <property type="project" value="TreeGrafter"/>
</dbReference>
<feature type="chain" id="PRO_5025037175" description="Exocyst complex component 3-like protein 4" evidence="5">
    <location>
        <begin position="28"/>
        <end position="726"/>
    </location>
</feature>
<dbReference type="Pfam" id="PF06046">
    <property type="entry name" value="Sec6"/>
    <property type="match status" value="1"/>
</dbReference>
<feature type="region of interest" description="Disordered" evidence="4">
    <location>
        <begin position="29"/>
        <end position="78"/>
    </location>
</feature>
<dbReference type="PANTHER" id="PTHR21292:SF14">
    <property type="entry name" value="EXOCYST COMPLEX COMPONENT 3-LIKE PROTEIN 4"/>
    <property type="match status" value="1"/>
</dbReference>
<evidence type="ECO:0000256" key="3">
    <source>
        <dbReference type="ARBA" id="ARBA00070215"/>
    </source>
</evidence>
<dbReference type="Proteomes" id="UP000437017">
    <property type="component" value="Unassembled WGS sequence"/>
</dbReference>
<keyword evidence="7" id="KW-1185">Reference proteome</keyword>